<dbReference type="Proteomes" id="UP000318186">
    <property type="component" value="Unassembled WGS sequence"/>
</dbReference>
<organism evidence="1 3">
    <name type="scientific">Streptomyces brevispora</name>
    <dbReference type="NCBI Taxonomy" id="887462"/>
    <lineage>
        <taxon>Bacteria</taxon>
        <taxon>Bacillati</taxon>
        <taxon>Actinomycetota</taxon>
        <taxon>Actinomycetes</taxon>
        <taxon>Kitasatosporales</taxon>
        <taxon>Streptomycetaceae</taxon>
        <taxon>Streptomyces</taxon>
    </lineage>
</organism>
<evidence type="ECO:0000313" key="3">
    <source>
        <dbReference type="Proteomes" id="UP000318186"/>
    </source>
</evidence>
<name>A0A561UZ89_9ACTN</name>
<dbReference type="RefSeq" id="WP_244318285.1">
    <property type="nucleotide sequence ID" value="NZ_CP109114.1"/>
</dbReference>
<dbReference type="AlphaFoldDB" id="A0A561UZ89"/>
<dbReference type="EMBL" id="VIWW01000001">
    <property type="protein sequence ID" value="TWG04695.1"/>
    <property type="molecule type" value="Genomic_DNA"/>
</dbReference>
<accession>A0A561UZ89</accession>
<evidence type="ECO:0000313" key="2">
    <source>
        <dbReference type="EMBL" id="WSC14214.1"/>
    </source>
</evidence>
<sequence>MARRHKTKKKWPPFGIPREIILLSGQDVWPYTFIADDSGGGCGKVAMPTDAALEDVQAAVFTPLADLTRTFHGVEIGIGA</sequence>
<evidence type="ECO:0000313" key="4">
    <source>
        <dbReference type="Proteomes" id="UP001330827"/>
    </source>
</evidence>
<dbReference type="EMBL" id="CP109114">
    <property type="protein sequence ID" value="WSC14214.1"/>
    <property type="molecule type" value="Genomic_DNA"/>
</dbReference>
<reference evidence="2 4" key="2">
    <citation type="submission" date="2022-10" db="EMBL/GenBank/DDBJ databases">
        <title>The complete genomes of actinobacterial strains from the NBC collection.</title>
        <authorList>
            <person name="Joergensen T.S."/>
            <person name="Alvarez Arevalo M."/>
            <person name="Sterndorff E.B."/>
            <person name="Faurdal D."/>
            <person name="Vuksanovic O."/>
            <person name="Mourched A.-S."/>
            <person name="Charusanti P."/>
            <person name="Shaw S."/>
            <person name="Blin K."/>
            <person name="Weber T."/>
        </authorList>
    </citation>
    <scope>NUCLEOTIDE SEQUENCE [LARGE SCALE GENOMIC DNA]</scope>
    <source>
        <strain evidence="2 4">NBC 01769</strain>
    </source>
</reference>
<dbReference type="Proteomes" id="UP001330827">
    <property type="component" value="Chromosome"/>
</dbReference>
<reference evidence="1 3" key="1">
    <citation type="submission" date="2019-06" db="EMBL/GenBank/DDBJ databases">
        <title>Sequencing the genomes of 1000 actinobacteria strains.</title>
        <authorList>
            <person name="Klenk H.-P."/>
        </authorList>
    </citation>
    <scope>NUCLEOTIDE SEQUENCE [LARGE SCALE GENOMIC DNA]</scope>
    <source>
        <strain evidence="1 3">DSM 42059</strain>
    </source>
</reference>
<protein>
    <submittedName>
        <fullName evidence="1">Uncharacterized protein</fullName>
    </submittedName>
</protein>
<proteinExistence type="predicted"/>
<evidence type="ECO:0000313" key="1">
    <source>
        <dbReference type="EMBL" id="TWG04695.1"/>
    </source>
</evidence>
<gene>
    <name evidence="1" type="ORF">FHX80_113164</name>
    <name evidence="2" type="ORF">OIE64_16075</name>
</gene>
<keyword evidence="4" id="KW-1185">Reference proteome</keyword>